<protein>
    <submittedName>
        <fullName evidence="2">Uncharacterized protein</fullName>
    </submittedName>
</protein>
<dbReference type="InParanoid" id="A0A369J7Y0"/>
<dbReference type="Proteomes" id="UP000076154">
    <property type="component" value="Unassembled WGS sequence"/>
</dbReference>
<dbReference type="STRING" id="39966.A0A369J7Y0"/>
<gene>
    <name evidence="2" type="ORF">Hypma_003621</name>
</gene>
<evidence type="ECO:0000256" key="1">
    <source>
        <dbReference type="SAM" id="SignalP"/>
    </source>
</evidence>
<name>A0A369J7Y0_HYPMA</name>
<comment type="caution">
    <text evidence="2">The sequence shown here is derived from an EMBL/GenBank/DDBJ whole genome shotgun (WGS) entry which is preliminary data.</text>
</comment>
<reference evidence="2" key="1">
    <citation type="submission" date="2018-04" db="EMBL/GenBank/DDBJ databases">
        <title>Whole genome sequencing of Hypsizygus marmoreus.</title>
        <authorList>
            <person name="Choi I.-G."/>
            <person name="Min B."/>
            <person name="Kim J.-G."/>
            <person name="Kim S."/>
            <person name="Oh Y.-L."/>
            <person name="Kong W.-S."/>
            <person name="Park H."/>
            <person name="Jeong J."/>
            <person name="Song E.-S."/>
        </authorList>
    </citation>
    <scope>NUCLEOTIDE SEQUENCE [LARGE SCALE GENOMIC DNA]</scope>
    <source>
        <strain evidence="2">51987-8</strain>
    </source>
</reference>
<dbReference type="AlphaFoldDB" id="A0A369J7Y0"/>
<keyword evidence="1" id="KW-0732">Signal</keyword>
<proteinExistence type="predicted"/>
<keyword evidence="3" id="KW-1185">Reference proteome</keyword>
<sequence length="226" mass="25756">MARALITLNVVLLASATVADSLDVSNDGSRCSQLVLGPTRLALRYSHNVPAKRSIPTATNHLQAFFDKYPGFTYNCSNPATSEFHRLAGFLHWPEPERYKCKRLFRNALVKEFERIYGRDENLESWQTLYRVLNISPIPGTLKGCRKKIQGIFVNLVDLVDLPNAQEPIKLFEDEKALSSYTLQSGKCFPEERARASGLLKVLLRNIFNPQDTRRRSRAQRRRGGF</sequence>
<dbReference type="PANTHER" id="PTHR38846">
    <property type="entry name" value="C3H1-TYPE DOMAIN-CONTAINING PROTEIN"/>
    <property type="match status" value="1"/>
</dbReference>
<evidence type="ECO:0000313" key="3">
    <source>
        <dbReference type="Proteomes" id="UP000076154"/>
    </source>
</evidence>
<feature type="signal peptide" evidence="1">
    <location>
        <begin position="1"/>
        <end position="21"/>
    </location>
</feature>
<dbReference type="EMBL" id="LUEZ02000138">
    <property type="protein sequence ID" value="RDB15823.1"/>
    <property type="molecule type" value="Genomic_DNA"/>
</dbReference>
<dbReference type="OrthoDB" id="6105938at2759"/>
<feature type="chain" id="PRO_5016936294" evidence="1">
    <location>
        <begin position="22"/>
        <end position="226"/>
    </location>
</feature>
<dbReference type="PANTHER" id="PTHR38846:SF1">
    <property type="entry name" value="C3H1-TYPE DOMAIN-CONTAINING PROTEIN"/>
    <property type="match status" value="1"/>
</dbReference>
<accession>A0A369J7Y0</accession>
<organism evidence="2 3">
    <name type="scientific">Hypsizygus marmoreus</name>
    <name type="common">White beech mushroom</name>
    <name type="synonym">Agaricus marmoreus</name>
    <dbReference type="NCBI Taxonomy" id="39966"/>
    <lineage>
        <taxon>Eukaryota</taxon>
        <taxon>Fungi</taxon>
        <taxon>Dikarya</taxon>
        <taxon>Basidiomycota</taxon>
        <taxon>Agaricomycotina</taxon>
        <taxon>Agaricomycetes</taxon>
        <taxon>Agaricomycetidae</taxon>
        <taxon>Agaricales</taxon>
        <taxon>Tricholomatineae</taxon>
        <taxon>Lyophyllaceae</taxon>
        <taxon>Hypsizygus</taxon>
    </lineage>
</organism>
<evidence type="ECO:0000313" key="2">
    <source>
        <dbReference type="EMBL" id="RDB15823.1"/>
    </source>
</evidence>